<dbReference type="AlphaFoldDB" id="A0A9D4PZP4"/>
<keyword evidence="3" id="KW-1185">Reference proteome</keyword>
<name>A0A9D4PZP4_RHISA</name>
<protein>
    <recommendedName>
        <fullName evidence="4">CCHC-type domain-containing protein</fullName>
    </recommendedName>
</protein>
<evidence type="ECO:0000256" key="1">
    <source>
        <dbReference type="SAM" id="MobiDB-lite"/>
    </source>
</evidence>
<sequence length="461" mass="49722">MEEEHEAEDCAAKWKSTKAAPPTAADFLKTTQARARLERLKRGVGRARRLVNSKHLQQAKAANSSKDTTPAVPSPPAEEDFKEVCSKAASRRARKLASAALHVDSAVVGTVLFKPSAQGALSRAPPADPGPGILLTTGCCCHTRQPSTQIVAADVTTRECLEQLLALTELRGIAVKARQPADRLTSIGYLHGVDGEPDNASSYVDCSLAAGAVGYRRGQHGHTTIRRTGPSTAREAVPGPVPRATSKTPPLQCRQCGRFGHAREACSRPDGCIRCGRAHPEGETCQRPRCINCGGPHAADTPACPRWQQECKPFQGERSEQWFGRRSAKTQPPGRWYVPMPTWHGGPLDLLLPVALDWPPNVCNLLTTGPAEEPCDSCYCPWSGSRYHGPTFKHYRGRPACSDAYGTWTCCHHSGPEPADSLAEILLQAMKFACAAFPEGHLLRAIYQQAVAGQPSSTQHG</sequence>
<reference evidence="2" key="1">
    <citation type="journal article" date="2020" name="Cell">
        <title>Large-Scale Comparative Analyses of Tick Genomes Elucidate Their Genetic Diversity and Vector Capacities.</title>
        <authorList>
            <consortium name="Tick Genome and Microbiome Consortium (TIGMIC)"/>
            <person name="Jia N."/>
            <person name="Wang J."/>
            <person name="Shi W."/>
            <person name="Du L."/>
            <person name="Sun Y."/>
            <person name="Zhan W."/>
            <person name="Jiang J.F."/>
            <person name="Wang Q."/>
            <person name="Zhang B."/>
            <person name="Ji P."/>
            <person name="Bell-Sakyi L."/>
            <person name="Cui X.M."/>
            <person name="Yuan T.T."/>
            <person name="Jiang B.G."/>
            <person name="Yang W.F."/>
            <person name="Lam T.T."/>
            <person name="Chang Q.C."/>
            <person name="Ding S.J."/>
            <person name="Wang X.J."/>
            <person name="Zhu J.G."/>
            <person name="Ruan X.D."/>
            <person name="Zhao L."/>
            <person name="Wei J.T."/>
            <person name="Ye R.Z."/>
            <person name="Que T.C."/>
            <person name="Du C.H."/>
            <person name="Zhou Y.H."/>
            <person name="Cheng J.X."/>
            <person name="Dai P.F."/>
            <person name="Guo W.B."/>
            <person name="Han X.H."/>
            <person name="Huang E.J."/>
            <person name="Li L.F."/>
            <person name="Wei W."/>
            <person name="Gao Y.C."/>
            <person name="Liu J.Z."/>
            <person name="Shao H.Z."/>
            <person name="Wang X."/>
            <person name="Wang C.C."/>
            <person name="Yang T.C."/>
            <person name="Huo Q.B."/>
            <person name="Li W."/>
            <person name="Chen H.Y."/>
            <person name="Chen S.E."/>
            <person name="Zhou L.G."/>
            <person name="Ni X.B."/>
            <person name="Tian J.H."/>
            <person name="Sheng Y."/>
            <person name="Liu T."/>
            <person name="Pan Y.S."/>
            <person name="Xia L.Y."/>
            <person name="Li J."/>
            <person name="Zhao F."/>
            <person name="Cao W.C."/>
        </authorList>
    </citation>
    <scope>NUCLEOTIDE SEQUENCE</scope>
    <source>
        <strain evidence="2">Rsan-2018</strain>
    </source>
</reference>
<organism evidence="2 3">
    <name type="scientific">Rhipicephalus sanguineus</name>
    <name type="common">Brown dog tick</name>
    <name type="synonym">Ixodes sanguineus</name>
    <dbReference type="NCBI Taxonomy" id="34632"/>
    <lineage>
        <taxon>Eukaryota</taxon>
        <taxon>Metazoa</taxon>
        <taxon>Ecdysozoa</taxon>
        <taxon>Arthropoda</taxon>
        <taxon>Chelicerata</taxon>
        <taxon>Arachnida</taxon>
        <taxon>Acari</taxon>
        <taxon>Parasitiformes</taxon>
        <taxon>Ixodida</taxon>
        <taxon>Ixodoidea</taxon>
        <taxon>Ixodidae</taxon>
        <taxon>Rhipicephalinae</taxon>
        <taxon>Rhipicephalus</taxon>
        <taxon>Rhipicephalus</taxon>
    </lineage>
</organism>
<reference evidence="2" key="2">
    <citation type="submission" date="2021-09" db="EMBL/GenBank/DDBJ databases">
        <authorList>
            <person name="Jia N."/>
            <person name="Wang J."/>
            <person name="Shi W."/>
            <person name="Du L."/>
            <person name="Sun Y."/>
            <person name="Zhan W."/>
            <person name="Jiang J."/>
            <person name="Wang Q."/>
            <person name="Zhang B."/>
            <person name="Ji P."/>
            <person name="Sakyi L.B."/>
            <person name="Cui X."/>
            <person name="Yuan T."/>
            <person name="Jiang B."/>
            <person name="Yang W."/>
            <person name="Lam T.T.-Y."/>
            <person name="Chang Q."/>
            <person name="Ding S."/>
            <person name="Wang X."/>
            <person name="Zhu J."/>
            <person name="Ruan X."/>
            <person name="Zhao L."/>
            <person name="Wei J."/>
            <person name="Que T."/>
            <person name="Du C."/>
            <person name="Cheng J."/>
            <person name="Dai P."/>
            <person name="Han X."/>
            <person name="Huang E."/>
            <person name="Gao Y."/>
            <person name="Liu J."/>
            <person name="Shao H."/>
            <person name="Ye R."/>
            <person name="Li L."/>
            <person name="Wei W."/>
            <person name="Wang X."/>
            <person name="Wang C."/>
            <person name="Huo Q."/>
            <person name="Li W."/>
            <person name="Guo W."/>
            <person name="Chen H."/>
            <person name="Chen S."/>
            <person name="Zhou L."/>
            <person name="Zhou L."/>
            <person name="Ni X."/>
            <person name="Tian J."/>
            <person name="Zhou Y."/>
            <person name="Sheng Y."/>
            <person name="Liu T."/>
            <person name="Pan Y."/>
            <person name="Xia L."/>
            <person name="Li J."/>
            <person name="Zhao F."/>
            <person name="Cao W."/>
        </authorList>
    </citation>
    <scope>NUCLEOTIDE SEQUENCE</scope>
    <source>
        <strain evidence="2">Rsan-2018</strain>
        <tissue evidence="2">Larvae</tissue>
    </source>
</reference>
<evidence type="ECO:0000313" key="2">
    <source>
        <dbReference type="EMBL" id="KAH7961805.1"/>
    </source>
</evidence>
<dbReference type="VEuPathDB" id="VectorBase:RSAN_025882"/>
<dbReference type="Proteomes" id="UP000821837">
    <property type="component" value="Chromosome 3"/>
</dbReference>
<dbReference type="EMBL" id="JABSTV010001249">
    <property type="protein sequence ID" value="KAH7961805.1"/>
    <property type="molecule type" value="Genomic_DNA"/>
</dbReference>
<evidence type="ECO:0008006" key="4">
    <source>
        <dbReference type="Google" id="ProtNLM"/>
    </source>
</evidence>
<feature type="compositionally biased region" description="Polar residues" evidence="1">
    <location>
        <begin position="54"/>
        <end position="68"/>
    </location>
</feature>
<feature type="region of interest" description="Disordered" evidence="1">
    <location>
        <begin position="54"/>
        <end position="80"/>
    </location>
</feature>
<comment type="caution">
    <text evidence="2">The sequence shown here is derived from an EMBL/GenBank/DDBJ whole genome shotgun (WGS) entry which is preliminary data.</text>
</comment>
<gene>
    <name evidence="2" type="ORF">HPB52_012238</name>
</gene>
<feature type="region of interest" description="Disordered" evidence="1">
    <location>
        <begin position="1"/>
        <end position="24"/>
    </location>
</feature>
<evidence type="ECO:0000313" key="3">
    <source>
        <dbReference type="Proteomes" id="UP000821837"/>
    </source>
</evidence>
<proteinExistence type="predicted"/>
<feature type="region of interest" description="Disordered" evidence="1">
    <location>
        <begin position="219"/>
        <end position="247"/>
    </location>
</feature>
<accession>A0A9D4PZP4</accession>